<dbReference type="InterPro" id="IPR025534">
    <property type="entry name" value="DUF4420"/>
</dbReference>
<proteinExistence type="predicted"/>
<sequence length="328" mass="36564">MNVFDHFLNLPCATSEMSFTAIPLSIHRKDFLAKGSDGTPLFLLHDASEVQYSPGVQFRYLTAQFHATCRVHTDGKELQDQFALVSCDAAVPDLHEIFVRCFSAAIEELPITSGTRELNNCIQKLVDLFRALSQPSGKDVLGLWGELYIIANSGNIVGAMTDWHEDPFDRFDFSWGQGCLEVKASMQSARLHTFTLEQLMNPTKGIGYVASLLLQPLSGGLGLIDLANLIEMELSHSPALKLKLWKNLAKALGGDFSEKLDKRFDISYAERNLIVYAMDDLPRPEKPSDPRVIAIRFTADLTTTTSSLKKNSLSALRDILERYCERSS</sequence>
<dbReference type="Pfam" id="PF14390">
    <property type="entry name" value="DUF4420"/>
    <property type="match status" value="1"/>
</dbReference>
<dbReference type="EMBL" id="VWXF01000012">
    <property type="protein sequence ID" value="NIF24088.1"/>
    <property type="molecule type" value="Genomic_DNA"/>
</dbReference>
<dbReference type="RefSeq" id="WP_167017869.1">
    <property type="nucleotide sequence ID" value="NZ_VWXF01000012.1"/>
</dbReference>
<dbReference type="Proteomes" id="UP001515683">
    <property type="component" value="Unassembled WGS sequence"/>
</dbReference>
<evidence type="ECO:0000313" key="1">
    <source>
        <dbReference type="EMBL" id="NIF24088.1"/>
    </source>
</evidence>
<gene>
    <name evidence="1" type="ORF">F3J40_21195</name>
</gene>
<evidence type="ECO:0000313" key="2">
    <source>
        <dbReference type="Proteomes" id="UP001515683"/>
    </source>
</evidence>
<organism evidence="1 2">
    <name type="scientific">Candidatus Pantoea multigeneris</name>
    <dbReference type="NCBI Taxonomy" id="2608357"/>
    <lineage>
        <taxon>Bacteria</taxon>
        <taxon>Pseudomonadati</taxon>
        <taxon>Pseudomonadota</taxon>
        <taxon>Gammaproteobacteria</taxon>
        <taxon>Enterobacterales</taxon>
        <taxon>Erwiniaceae</taxon>
        <taxon>Pantoea</taxon>
    </lineage>
</organism>
<name>A0ABX0RH88_9GAMM</name>
<keyword evidence="2" id="KW-1185">Reference proteome</keyword>
<reference evidence="1 2" key="1">
    <citation type="journal article" date="2019" name="bioRxiv">
        <title>Bacteria contribute to plant secondary compound degradation in a generalist herbivore system.</title>
        <authorList>
            <person name="Francoeur C.B."/>
            <person name="Khadempour L."/>
            <person name="Moreira-Soto R.D."/>
            <person name="Gotting K."/>
            <person name="Book A.J."/>
            <person name="Pinto-Tomas A.A."/>
            <person name="Keefover-Ring K."/>
            <person name="Currie C.R."/>
        </authorList>
    </citation>
    <scope>NUCLEOTIDE SEQUENCE [LARGE SCALE GENOMIC DNA]</scope>
    <source>
        <strain evidence="1">Acro-835</strain>
    </source>
</reference>
<accession>A0ABX0RH88</accession>
<protein>
    <submittedName>
        <fullName evidence="1">PD-(D/E)XK motif protein</fullName>
    </submittedName>
</protein>
<comment type="caution">
    <text evidence="1">The sequence shown here is derived from an EMBL/GenBank/DDBJ whole genome shotgun (WGS) entry which is preliminary data.</text>
</comment>